<proteinExistence type="predicted"/>
<dbReference type="AlphaFoldDB" id="A0A2P2QC97"/>
<feature type="transmembrane region" description="Helical" evidence="1">
    <location>
        <begin position="6"/>
        <end position="23"/>
    </location>
</feature>
<protein>
    <submittedName>
        <fullName evidence="2">Uncharacterized protein</fullName>
    </submittedName>
</protein>
<evidence type="ECO:0000256" key="1">
    <source>
        <dbReference type="SAM" id="Phobius"/>
    </source>
</evidence>
<keyword evidence="1" id="KW-0472">Membrane</keyword>
<dbReference type="EMBL" id="GGEC01084132">
    <property type="protein sequence ID" value="MBX64616.1"/>
    <property type="molecule type" value="Transcribed_RNA"/>
</dbReference>
<keyword evidence="1" id="KW-1133">Transmembrane helix</keyword>
<evidence type="ECO:0000313" key="2">
    <source>
        <dbReference type="EMBL" id="MBX64616.1"/>
    </source>
</evidence>
<sequence length="41" mass="5001">MDFMFVSLIFSFYIWLYCLHIYGSGSISFNQIWQFQQILNV</sequence>
<accession>A0A2P2QC97</accession>
<name>A0A2P2QC97_RHIMU</name>
<reference evidence="2" key="1">
    <citation type="submission" date="2018-02" db="EMBL/GenBank/DDBJ databases">
        <title>Rhizophora mucronata_Transcriptome.</title>
        <authorList>
            <person name="Meera S.P."/>
            <person name="Sreeshan A."/>
            <person name="Augustine A."/>
        </authorList>
    </citation>
    <scope>NUCLEOTIDE SEQUENCE</scope>
    <source>
        <tissue evidence="2">Leaf</tissue>
    </source>
</reference>
<keyword evidence="1" id="KW-0812">Transmembrane</keyword>
<organism evidence="2">
    <name type="scientific">Rhizophora mucronata</name>
    <name type="common">Asiatic mangrove</name>
    <dbReference type="NCBI Taxonomy" id="61149"/>
    <lineage>
        <taxon>Eukaryota</taxon>
        <taxon>Viridiplantae</taxon>
        <taxon>Streptophyta</taxon>
        <taxon>Embryophyta</taxon>
        <taxon>Tracheophyta</taxon>
        <taxon>Spermatophyta</taxon>
        <taxon>Magnoliopsida</taxon>
        <taxon>eudicotyledons</taxon>
        <taxon>Gunneridae</taxon>
        <taxon>Pentapetalae</taxon>
        <taxon>rosids</taxon>
        <taxon>fabids</taxon>
        <taxon>Malpighiales</taxon>
        <taxon>Rhizophoraceae</taxon>
        <taxon>Rhizophora</taxon>
    </lineage>
</organism>